<feature type="compositionally biased region" description="Low complexity" evidence="1">
    <location>
        <begin position="70"/>
        <end position="82"/>
    </location>
</feature>
<feature type="compositionally biased region" description="Low complexity" evidence="1">
    <location>
        <begin position="123"/>
        <end position="138"/>
    </location>
</feature>
<organism evidence="2 3">
    <name type="scientific">Penicillium egyptiacum</name>
    <dbReference type="NCBI Taxonomy" id="1303716"/>
    <lineage>
        <taxon>Eukaryota</taxon>
        <taxon>Fungi</taxon>
        <taxon>Dikarya</taxon>
        <taxon>Ascomycota</taxon>
        <taxon>Pezizomycotina</taxon>
        <taxon>Eurotiomycetes</taxon>
        <taxon>Eurotiomycetidae</taxon>
        <taxon>Eurotiales</taxon>
        <taxon>Aspergillaceae</taxon>
        <taxon>Penicillium</taxon>
    </lineage>
</organism>
<dbReference type="EMBL" id="CAJVRC010000255">
    <property type="protein sequence ID" value="CAG8881365.1"/>
    <property type="molecule type" value="Genomic_DNA"/>
</dbReference>
<comment type="caution">
    <text evidence="2">The sequence shown here is derived from an EMBL/GenBank/DDBJ whole genome shotgun (WGS) entry which is preliminary data.</text>
</comment>
<keyword evidence="3" id="KW-1185">Reference proteome</keyword>
<feature type="compositionally biased region" description="Low complexity" evidence="1">
    <location>
        <begin position="91"/>
        <end position="115"/>
    </location>
</feature>
<feature type="region of interest" description="Disordered" evidence="1">
    <location>
        <begin position="70"/>
        <end position="138"/>
    </location>
</feature>
<feature type="non-terminal residue" evidence="2">
    <location>
        <position position="1"/>
    </location>
</feature>
<reference evidence="2" key="1">
    <citation type="submission" date="2021-07" db="EMBL/GenBank/DDBJ databases">
        <authorList>
            <person name="Branca A.L. A."/>
        </authorList>
    </citation>
    <scope>NUCLEOTIDE SEQUENCE</scope>
</reference>
<dbReference type="AlphaFoldDB" id="A0A9W4K5D9"/>
<feature type="non-terminal residue" evidence="2">
    <location>
        <position position="138"/>
    </location>
</feature>
<name>A0A9W4K5D9_9EURO</name>
<proteinExistence type="predicted"/>
<gene>
    <name evidence="2" type="ORF">PEGY_LOCUS132</name>
</gene>
<dbReference type="Proteomes" id="UP001154252">
    <property type="component" value="Unassembled WGS sequence"/>
</dbReference>
<accession>A0A9W4K5D9</accession>
<evidence type="ECO:0000313" key="3">
    <source>
        <dbReference type="Proteomes" id="UP001154252"/>
    </source>
</evidence>
<evidence type="ECO:0000313" key="2">
    <source>
        <dbReference type="EMBL" id="CAG8881365.1"/>
    </source>
</evidence>
<sequence>IWVSAVDDRFLTSSFFDVAKEVSLPDRILSQEATGPRQALELIWRRCCLSQFEEWLVQLDITLQEQIEQIPSAQIPPTQSSTPSPPPTEQIPPTQRSTPSPSPTEQIPPTQRSTPSPSPTEPIPSTQIPPTQSSTPSP</sequence>
<evidence type="ECO:0000256" key="1">
    <source>
        <dbReference type="SAM" id="MobiDB-lite"/>
    </source>
</evidence>
<protein>
    <submittedName>
        <fullName evidence="2">Uncharacterized protein</fullName>
    </submittedName>
</protein>